<feature type="transmembrane region" description="Helical" evidence="2">
    <location>
        <begin position="98"/>
        <end position="117"/>
    </location>
</feature>
<dbReference type="Proteomes" id="UP000065504">
    <property type="component" value="Unassembled WGS sequence"/>
</dbReference>
<keyword evidence="2" id="KW-0472">Membrane</keyword>
<protein>
    <submittedName>
        <fullName evidence="3">Uncharacterized protein</fullName>
    </submittedName>
</protein>
<sequence>MKTAARRQPRHRHSPLDRVVLGVAAFAIGGPLVAALVAPTIALIIWSAFGQPFWGILKFGAGMAVVILFGSFRFGYFVPIAVTGGIMGALGTRVRRRWFVLLGVLVGTATMIGYVVLDAHQMHALDDEINGLDVIVIADAFITSGVLSGWLHRRLARQAKANDAVQSSGDDDPDAAAGDAPHVSPPAPDQAAADAQPEPAPADRASP</sequence>
<comment type="caution">
    <text evidence="3">The sequence shown here is derived from an EMBL/GenBank/DDBJ whole genome shotgun (WGS) entry which is preliminary data.</text>
</comment>
<proteinExistence type="predicted"/>
<evidence type="ECO:0000313" key="4">
    <source>
        <dbReference type="Proteomes" id="UP000065504"/>
    </source>
</evidence>
<evidence type="ECO:0000256" key="2">
    <source>
        <dbReference type="SAM" id="Phobius"/>
    </source>
</evidence>
<feature type="compositionally biased region" description="Low complexity" evidence="1">
    <location>
        <begin position="189"/>
        <end position="207"/>
    </location>
</feature>
<accession>A0A108CNT0</accession>
<keyword evidence="2" id="KW-0812">Transmembrane</keyword>
<name>A0A108CNT0_9BURK</name>
<evidence type="ECO:0000313" key="3">
    <source>
        <dbReference type="EMBL" id="KWK78107.1"/>
    </source>
</evidence>
<feature type="transmembrane region" description="Helical" evidence="2">
    <location>
        <begin position="61"/>
        <end position="86"/>
    </location>
</feature>
<keyword evidence="2" id="KW-1133">Transmembrane helix</keyword>
<dbReference type="RefSeq" id="WP_060234263.1">
    <property type="nucleotide sequence ID" value="NZ_LPLU01000057.1"/>
</dbReference>
<evidence type="ECO:0000256" key="1">
    <source>
        <dbReference type="SAM" id="MobiDB-lite"/>
    </source>
</evidence>
<organism evidence="3 4">
    <name type="scientific">Burkholderia ubonensis</name>
    <dbReference type="NCBI Taxonomy" id="101571"/>
    <lineage>
        <taxon>Bacteria</taxon>
        <taxon>Pseudomonadati</taxon>
        <taxon>Pseudomonadota</taxon>
        <taxon>Betaproteobacteria</taxon>
        <taxon>Burkholderiales</taxon>
        <taxon>Burkholderiaceae</taxon>
        <taxon>Burkholderia</taxon>
        <taxon>Burkholderia cepacia complex</taxon>
    </lineage>
</organism>
<gene>
    <name evidence="3" type="ORF">WM16_10310</name>
</gene>
<feature type="region of interest" description="Disordered" evidence="1">
    <location>
        <begin position="161"/>
        <end position="207"/>
    </location>
</feature>
<reference evidence="3 4" key="1">
    <citation type="submission" date="2015-11" db="EMBL/GenBank/DDBJ databases">
        <title>Expanding the genomic diversity of Burkholderia species for the development of highly accurate diagnostics.</title>
        <authorList>
            <person name="Sahl J."/>
            <person name="Keim P."/>
            <person name="Wagner D."/>
        </authorList>
    </citation>
    <scope>NUCLEOTIDE SEQUENCE [LARGE SCALE GENOMIC DNA]</scope>
    <source>
        <strain evidence="3 4">MSMB782WGS</strain>
    </source>
</reference>
<dbReference type="AlphaFoldDB" id="A0A108CNT0"/>
<dbReference type="EMBL" id="LPLU01000057">
    <property type="protein sequence ID" value="KWK78107.1"/>
    <property type="molecule type" value="Genomic_DNA"/>
</dbReference>
<feature type="transmembrane region" description="Helical" evidence="2">
    <location>
        <begin position="129"/>
        <end position="151"/>
    </location>
</feature>
<feature type="transmembrane region" description="Helical" evidence="2">
    <location>
        <begin position="20"/>
        <end position="49"/>
    </location>
</feature>